<evidence type="ECO:0000313" key="1">
    <source>
        <dbReference type="EMBL" id="KAF0736580.1"/>
    </source>
</evidence>
<proteinExistence type="predicted"/>
<evidence type="ECO:0000313" key="2">
    <source>
        <dbReference type="Proteomes" id="UP000469452"/>
    </source>
</evidence>
<organism evidence="1 2">
    <name type="scientific">Aphanomyces astaci</name>
    <name type="common">Crayfish plague agent</name>
    <dbReference type="NCBI Taxonomy" id="112090"/>
    <lineage>
        <taxon>Eukaryota</taxon>
        <taxon>Sar</taxon>
        <taxon>Stramenopiles</taxon>
        <taxon>Oomycota</taxon>
        <taxon>Saprolegniomycetes</taxon>
        <taxon>Saprolegniales</taxon>
        <taxon>Verrucalvaceae</taxon>
        <taxon>Aphanomyces</taxon>
    </lineage>
</organism>
<dbReference type="EMBL" id="VJMI01014840">
    <property type="protein sequence ID" value="KAF0736580.1"/>
    <property type="molecule type" value="Genomic_DNA"/>
</dbReference>
<accession>A0A6A5A655</accession>
<dbReference type="Proteomes" id="UP000469452">
    <property type="component" value="Unassembled WGS sequence"/>
</dbReference>
<name>A0A6A5A655_APHAT</name>
<protein>
    <submittedName>
        <fullName evidence="1">Uncharacterized protein</fullName>
    </submittedName>
</protein>
<dbReference type="AlphaFoldDB" id="A0A6A5A655"/>
<gene>
    <name evidence="1" type="ORF">AaE_008994</name>
</gene>
<sequence>MQVTATELPRSVGRRVSALGRRTSSGVLSVVGVSLGGHAALFGFRLDEDKVHLHSVAVDLPLVHVQLRCLSLVALVEANVRSSLDHVRIFLQCYLGDTAKFAENLLQMLRVDVATPPLNDATP</sequence>
<reference evidence="1 2" key="1">
    <citation type="submission" date="2019-06" db="EMBL/GenBank/DDBJ databases">
        <title>Genomics analysis of Aphanomyces spp. identifies a new class of oomycete effector associated with host adaptation.</title>
        <authorList>
            <person name="Gaulin E."/>
        </authorList>
    </citation>
    <scope>NUCLEOTIDE SEQUENCE [LARGE SCALE GENOMIC DNA]</scope>
    <source>
        <strain evidence="1 2">E</strain>
    </source>
</reference>
<comment type="caution">
    <text evidence="1">The sequence shown here is derived from an EMBL/GenBank/DDBJ whole genome shotgun (WGS) entry which is preliminary data.</text>
</comment>